<comment type="caution">
    <text evidence="1">The sequence shown here is derived from an EMBL/GenBank/DDBJ whole genome shotgun (WGS) entry which is preliminary data.</text>
</comment>
<keyword evidence="2" id="KW-1185">Reference proteome</keyword>
<organism evidence="1 2">
    <name type="scientific">Gemmobacter lutimaris</name>
    <dbReference type="NCBI Taxonomy" id="2306023"/>
    <lineage>
        <taxon>Bacteria</taxon>
        <taxon>Pseudomonadati</taxon>
        <taxon>Pseudomonadota</taxon>
        <taxon>Alphaproteobacteria</taxon>
        <taxon>Rhodobacterales</taxon>
        <taxon>Paracoccaceae</taxon>
        <taxon>Gemmobacter</taxon>
    </lineage>
</organism>
<dbReference type="EMBL" id="QXXQ01000005">
    <property type="protein sequence ID" value="RID91878.1"/>
    <property type="molecule type" value="Genomic_DNA"/>
</dbReference>
<name>A0A398BTU1_9RHOB</name>
<dbReference type="Proteomes" id="UP000266649">
    <property type="component" value="Unassembled WGS sequence"/>
</dbReference>
<evidence type="ECO:0000313" key="2">
    <source>
        <dbReference type="Proteomes" id="UP000266649"/>
    </source>
</evidence>
<accession>A0A398BTU1</accession>
<gene>
    <name evidence="1" type="ORF">D2N39_11620</name>
</gene>
<sequence>MLETFLQATAPHITEVLVAVTLGVLVKAGMAVERLLDRWLNVKLEQKDKDVLHSALETGLRAALRAGLTGDTAIAMALKHAKASVPDALGRLGPTDAVLRTLVQSKF</sequence>
<reference evidence="1 2" key="1">
    <citation type="submission" date="2018-09" db="EMBL/GenBank/DDBJ databases">
        <title>Gemmobacter lutimaris sp. nov., a marine bacterium isolated from tidal flat.</title>
        <authorList>
            <person name="Lee D.W."/>
            <person name="Yoo Y."/>
            <person name="Kim J.-J."/>
            <person name="Kim B.S."/>
        </authorList>
    </citation>
    <scope>NUCLEOTIDE SEQUENCE [LARGE SCALE GENOMIC DNA]</scope>
    <source>
        <strain evidence="1 2">YJ-T1-11</strain>
    </source>
</reference>
<evidence type="ECO:0000313" key="1">
    <source>
        <dbReference type="EMBL" id="RID91878.1"/>
    </source>
</evidence>
<protein>
    <submittedName>
        <fullName evidence="1">Uncharacterized protein</fullName>
    </submittedName>
</protein>
<dbReference type="RefSeq" id="WP_119134939.1">
    <property type="nucleotide sequence ID" value="NZ_QXXQ01000005.1"/>
</dbReference>
<dbReference type="OrthoDB" id="7775871at2"/>
<dbReference type="AlphaFoldDB" id="A0A398BTU1"/>
<proteinExistence type="predicted"/>